<accession>A0A5J4Q017</accession>
<reference evidence="1" key="1">
    <citation type="submission" date="2019-03" db="EMBL/GenBank/DDBJ databases">
        <title>Single cell metagenomics reveals metabolic interactions within the superorganism composed of flagellate Streblomastix strix and complex community of Bacteroidetes bacteria on its surface.</title>
        <authorList>
            <person name="Treitli S.C."/>
            <person name="Kolisko M."/>
            <person name="Husnik F."/>
            <person name="Keeling P."/>
            <person name="Hampl V."/>
        </authorList>
    </citation>
    <scope>NUCLEOTIDE SEQUENCE</scope>
    <source>
        <strain evidence="1">STM</strain>
    </source>
</reference>
<dbReference type="InterPro" id="IPR000150">
    <property type="entry name" value="Cof"/>
</dbReference>
<dbReference type="SFLD" id="SFLDG01140">
    <property type="entry name" value="C2.B:_Phosphomannomutase_and_P"/>
    <property type="match status" value="1"/>
</dbReference>
<feature type="non-terminal residue" evidence="1">
    <location>
        <position position="256"/>
    </location>
</feature>
<dbReference type="InterPro" id="IPR023214">
    <property type="entry name" value="HAD_sf"/>
</dbReference>
<dbReference type="PANTHER" id="PTHR10000:SF25">
    <property type="entry name" value="PHOSPHATASE YKRA-RELATED"/>
    <property type="match status" value="1"/>
</dbReference>
<dbReference type="PROSITE" id="PS01228">
    <property type="entry name" value="COF_1"/>
    <property type="match status" value="1"/>
</dbReference>
<organism evidence="1">
    <name type="scientific">termite gut metagenome</name>
    <dbReference type="NCBI Taxonomy" id="433724"/>
    <lineage>
        <taxon>unclassified sequences</taxon>
        <taxon>metagenomes</taxon>
        <taxon>organismal metagenomes</taxon>
    </lineage>
</organism>
<dbReference type="AlphaFoldDB" id="A0A5J4Q017"/>
<dbReference type="SUPFAM" id="SSF56784">
    <property type="entry name" value="HAD-like"/>
    <property type="match status" value="1"/>
</dbReference>
<dbReference type="SFLD" id="SFLDS00003">
    <property type="entry name" value="Haloacid_Dehalogenase"/>
    <property type="match status" value="1"/>
</dbReference>
<dbReference type="NCBIfam" id="TIGR01484">
    <property type="entry name" value="HAD-SF-IIB"/>
    <property type="match status" value="1"/>
</dbReference>
<dbReference type="PROSITE" id="PS01229">
    <property type="entry name" value="COF_2"/>
    <property type="match status" value="1"/>
</dbReference>
<dbReference type="Gene3D" id="3.40.50.1000">
    <property type="entry name" value="HAD superfamily/HAD-like"/>
    <property type="match status" value="1"/>
</dbReference>
<gene>
    <name evidence="1" type="ORF">EZS27_034293</name>
</gene>
<sequence>MIKALFFDIDGTLVSFNTHTIPQSTIDAIESAKKKGIKVFISTGRPKVIINNLGDLMFDGYITMNGSYCYVGEKVIYKCKIPQEDVRTMAKIAERDNIPCVFVEEHRMNICNNDEKIEEFERTLKVPPMTAITAKEAVTKEIFQMSPFITKEQEEAIMPLLPYCSAGRWSSIFADVVAANNGKEKGIDEIIKYFGFSLDETMSFGDGGNDMNMLRHAAIGVAMGNAGDPVKQAADYVTTSVDDNGIINALKHFNII</sequence>
<dbReference type="GO" id="GO:0016853">
    <property type="term" value="F:isomerase activity"/>
    <property type="evidence" value="ECO:0007669"/>
    <property type="project" value="UniProtKB-KW"/>
</dbReference>
<evidence type="ECO:0000313" key="1">
    <source>
        <dbReference type="EMBL" id="KAA6315216.1"/>
    </source>
</evidence>
<name>A0A5J4Q017_9ZZZZ</name>
<dbReference type="GO" id="GO:0000287">
    <property type="term" value="F:magnesium ion binding"/>
    <property type="evidence" value="ECO:0007669"/>
    <property type="project" value="TreeGrafter"/>
</dbReference>
<comment type="caution">
    <text evidence="1">The sequence shown here is derived from an EMBL/GenBank/DDBJ whole genome shotgun (WGS) entry which is preliminary data.</text>
</comment>
<dbReference type="Gene3D" id="3.30.1240.10">
    <property type="match status" value="1"/>
</dbReference>
<dbReference type="SFLD" id="SFLDG01144">
    <property type="entry name" value="C2.B.4:_PGP_Like"/>
    <property type="match status" value="1"/>
</dbReference>
<dbReference type="GO" id="GO:0005829">
    <property type="term" value="C:cytosol"/>
    <property type="evidence" value="ECO:0007669"/>
    <property type="project" value="TreeGrafter"/>
</dbReference>
<dbReference type="InterPro" id="IPR006379">
    <property type="entry name" value="HAD-SF_hydro_IIB"/>
</dbReference>
<dbReference type="InterPro" id="IPR036412">
    <property type="entry name" value="HAD-like_sf"/>
</dbReference>
<dbReference type="GO" id="GO:0016791">
    <property type="term" value="F:phosphatase activity"/>
    <property type="evidence" value="ECO:0007669"/>
    <property type="project" value="UniProtKB-ARBA"/>
</dbReference>
<protein>
    <submittedName>
        <fullName evidence="1">Putative bifunctional phosphatase/peptidyl-prolyl cis-trans isomerase</fullName>
    </submittedName>
</protein>
<keyword evidence="1" id="KW-0413">Isomerase</keyword>
<dbReference type="Pfam" id="PF08282">
    <property type="entry name" value="Hydrolase_3"/>
    <property type="match status" value="1"/>
</dbReference>
<dbReference type="PANTHER" id="PTHR10000">
    <property type="entry name" value="PHOSPHOSERINE PHOSPHATASE"/>
    <property type="match status" value="1"/>
</dbReference>
<proteinExistence type="predicted"/>
<dbReference type="NCBIfam" id="TIGR00099">
    <property type="entry name" value="Cof-subfamily"/>
    <property type="match status" value="1"/>
</dbReference>
<dbReference type="EMBL" id="SNRY01005337">
    <property type="protein sequence ID" value="KAA6315216.1"/>
    <property type="molecule type" value="Genomic_DNA"/>
</dbReference>